<name>A0A423TLK6_PENVA</name>
<comment type="caution">
    <text evidence="2">The sequence shown here is derived from an EMBL/GenBank/DDBJ whole genome shotgun (WGS) entry which is preliminary data.</text>
</comment>
<accession>A0A423TLK6</accession>
<proteinExistence type="predicted"/>
<dbReference type="Proteomes" id="UP000283509">
    <property type="component" value="Unassembled WGS sequence"/>
</dbReference>
<feature type="region of interest" description="Disordered" evidence="1">
    <location>
        <begin position="74"/>
        <end position="96"/>
    </location>
</feature>
<evidence type="ECO:0000313" key="3">
    <source>
        <dbReference type="Proteomes" id="UP000283509"/>
    </source>
</evidence>
<dbReference type="AlphaFoldDB" id="A0A423TLK6"/>
<reference evidence="2 3" key="2">
    <citation type="submission" date="2019-01" db="EMBL/GenBank/DDBJ databases">
        <title>The decoding of complex shrimp genome reveals the adaptation for benthos swimmer, frequently molting mechanism and breeding impact on genome.</title>
        <authorList>
            <person name="Sun Y."/>
            <person name="Gao Y."/>
            <person name="Yu Y."/>
        </authorList>
    </citation>
    <scope>NUCLEOTIDE SEQUENCE [LARGE SCALE GENOMIC DNA]</scope>
    <source>
        <tissue evidence="2">Muscle</tissue>
    </source>
</reference>
<evidence type="ECO:0000313" key="2">
    <source>
        <dbReference type="EMBL" id="ROT77345.1"/>
    </source>
</evidence>
<protein>
    <submittedName>
        <fullName evidence="2">Uncharacterized protein</fullName>
    </submittedName>
</protein>
<sequence length="208" mass="24399">MRGLSQLRVERLAEEPERRDFHGLFFSLFARCDLFRISFLYYRSAGVRESVGYHGRKRRFDDFWRRRLWVGRRPKQPAHGPGTEDSRQVSRVGRHSQERRNHCCPLHNGGSADSRHEWNHSTCGHCQVYWQDREYGCGGPDSDSRVTPFCPPISSQPGVTGPRGRRWWPFIEDCVARPRWNHHKHCGHFSVHLPHPTWSSCCGQHRST</sequence>
<reference evidence="2 3" key="1">
    <citation type="submission" date="2018-04" db="EMBL/GenBank/DDBJ databases">
        <authorList>
            <person name="Zhang X."/>
            <person name="Yuan J."/>
            <person name="Li F."/>
            <person name="Xiang J."/>
        </authorList>
    </citation>
    <scope>NUCLEOTIDE SEQUENCE [LARGE SCALE GENOMIC DNA]</scope>
    <source>
        <tissue evidence="2">Muscle</tissue>
    </source>
</reference>
<dbReference type="EMBL" id="QCYY01001537">
    <property type="protein sequence ID" value="ROT77345.1"/>
    <property type="molecule type" value="Genomic_DNA"/>
</dbReference>
<gene>
    <name evidence="2" type="ORF">C7M84_004016</name>
</gene>
<organism evidence="2 3">
    <name type="scientific">Penaeus vannamei</name>
    <name type="common">Whiteleg shrimp</name>
    <name type="synonym">Litopenaeus vannamei</name>
    <dbReference type="NCBI Taxonomy" id="6689"/>
    <lineage>
        <taxon>Eukaryota</taxon>
        <taxon>Metazoa</taxon>
        <taxon>Ecdysozoa</taxon>
        <taxon>Arthropoda</taxon>
        <taxon>Crustacea</taxon>
        <taxon>Multicrustacea</taxon>
        <taxon>Malacostraca</taxon>
        <taxon>Eumalacostraca</taxon>
        <taxon>Eucarida</taxon>
        <taxon>Decapoda</taxon>
        <taxon>Dendrobranchiata</taxon>
        <taxon>Penaeoidea</taxon>
        <taxon>Penaeidae</taxon>
        <taxon>Penaeus</taxon>
    </lineage>
</organism>
<evidence type="ECO:0000256" key="1">
    <source>
        <dbReference type="SAM" id="MobiDB-lite"/>
    </source>
</evidence>
<keyword evidence="3" id="KW-1185">Reference proteome</keyword>